<reference evidence="1" key="5">
    <citation type="journal article" date="2021" name="G3 (Bethesda)">
        <title>Aegilops tauschii genome assembly Aet v5.0 features greater sequence contiguity and improved annotation.</title>
        <authorList>
            <person name="Wang L."/>
            <person name="Zhu T."/>
            <person name="Rodriguez J.C."/>
            <person name="Deal K.R."/>
            <person name="Dubcovsky J."/>
            <person name="McGuire P.E."/>
            <person name="Lux T."/>
            <person name="Spannagl M."/>
            <person name="Mayer K.F.X."/>
            <person name="Baldrich P."/>
            <person name="Meyers B.C."/>
            <person name="Huo N."/>
            <person name="Gu Y.Q."/>
            <person name="Zhou H."/>
            <person name="Devos K.M."/>
            <person name="Bennetzen J.L."/>
            <person name="Unver T."/>
            <person name="Budak H."/>
            <person name="Gulick P.J."/>
            <person name="Galiba G."/>
            <person name="Kalapos B."/>
            <person name="Nelson D.R."/>
            <person name="Li P."/>
            <person name="You F.M."/>
            <person name="Luo M.C."/>
            <person name="Dvorak J."/>
        </authorList>
    </citation>
    <scope>NUCLEOTIDE SEQUENCE [LARGE SCALE GENOMIC DNA]</scope>
    <source>
        <strain evidence="1">cv. AL8/78</strain>
    </source>
</reference>
<dbReference type="AlphaFoldDB" id="A0A453HCZ4"/>
<accession>A0A453HCZ4</accession>
<evidence type="ECO:0000313" key="2">
    <source>
        <dbReference type="Proteomes" id="UP000015105"/>
    </source>
</evidence>
<evidence type="ECO:0000313" key="1">
    <source>
        <dbReference type="EnsemblPlants" id="AET4Gv20150500.8"/>
    </source>
</evidence>
<name>A0A453HCZ4_AEGTS</name>
<reference evidence="1" key="3">
    <citation type="journal article" date="2017" name="Nature">
        <title>Genome sequence of the progenitor of the wheat D genome Aegilops tauschii.</title>
        <authorList>
            <person name="Luo M.C."/>
            <person name="Gu Y.Q."/>
            <person name="Puiu D."/>
            <person name="Wang H."/>
            <person name="Twardziok S.O."/>
            <person name="Deal K.R."/>
            <person name="Huo N."/>
            <person name="Zhu T."/>
            <person name="Wang L."/>
            <person name="Wang Y."/>
            <person name="McGuire P.E."/>
            <person name="Liu S."/>
            <person name="Long H."/>
            <person name="Ramasamy R.K."/>
            <person name="Rodriguez J.C."/>
            <person name="Van S.L."/>
            <person name="Yuan L."/>
            <person name="Wang Z."/>
            <person name="Xia Z."/>
            <person name="Xiao L."/>
            <person name="Anderson O.D."/>
            <person name="Ouyang S."/>
            <person name="Liang Y."/>
            <person name="Zimin A.V."/>
            <person name="Pertea G."/>
            <person name="Qi P."/>
            <person name="Bennetzen J.L."/>
            <person name="Dai X."/>
            <person name="Dawson M.W."/>
            <person name="Muller H.G."/>
            <person name="Kugler K."/>
            <person name="Rivarola-Duarte L."/>
            <person name="Spannagl M."/>
            <person name="Mayer K.F.X."/>
            <person name="Lu F.H."/>
            <person name="Bevan M.W."/>
            <person name="Leroy P."/>
            <person name="Li P."/>
            <person name="You F.M."/>
            <person name="Sun Q."/>
            <person name="Liu Z."/>
            <person name="Lyons E."/>
            <person name="Wicker T."/>
            <person name="Salzberg S.L."/>
            <person name="Devos K.M."/>
            <person name="Dvorak J."/>
        </authorList>
    </citation>
    <scope>NUCLEOTIDE SEQUENCE [LARGE SCALE GENOMIC DNA]</scope>
    <source>
        <strain evidence="1">cv. AL8/78</strain>
    </source>
</reference>
<protein>
    <submittedName>
        <fullName evidence="1">Uncharacterized protein</fullName>
    </submittedName>
</protein>
<reference evidence="2" key="2">
    <citation type="journal article" date="2017" name="Nat. Plants">
        <title>The Aegilops tauschii genome reveals multiple impacts of transposons.</title>
        <authorList>
            <person name="Zhao G."/>
            <person name="Zou C."/>
            <person name="Li K."/>
            <person name="Wang K."/>
            <person name="Li T."/>
            <person name="Gao L."/>
            <person name="Zhang X."/>
            <person name="Wang H."/>
            <person name="Yang Z."/>
            <person name="Liu X."/>
            <person name="Jiang W."/>
            <person name="Mao L."/>
            <person name="Kong X."/>
            <person name="Jiao Y."/>
            <person name="Jia J."/>
        </authorList>
    </citation>
    <scope>NUCLEOTIDE SEQUENCE [LARGE SCALE GENOMIC DNA]</scope>
    <source>
        <strain evidence="2">cv. AL8/78</strain>
    </source>
</reference>
<dbReference type="EnsemblPlants" id="AET4Gv20150500.8">
    <property type="protein sequence ID" value="AET4Gv20150500.8"/>
    <property type="gene ID" value="AET4Gv20150500"/>
</dbReference>
<dbReference type="Proteomes" id="UP000015105">
    <property type="component" value="Chromosome 4D"/>
</dbReference>
<keyword evidence="2" id="KW-1185">Reference proteome</keyword>
<reference evidence="1" key="4">
    <citation type="submission" date="2019-03" db="UniProtKB">
        <authorList>
            <consortium name="EnsemblPlants"/>
        </authorList>
    </citation>
    <scope>IDENTIFICATION</scope>
</reference>
<reference evidence="2" key="1">
    <citation type="journal article" date="2014" name="Science">
        <title>Ancient hybridizations among the ancestral genomes of bread wheat.</title>
        <authorList>
            <consortium name="International Wheat Genome Sequencing Consortium,"/>
            <person name="Marcussen T."/>
            <person name="Sandve S.R."/>
            <person name="Heier L."/>
            <person name="Spannagl M."/>
            <person name="Pfeifer M."/>
            <person name="Jakobsen K.S."/>
            <person name="Wulff B.B."/>
            <person name="Steuernagel B."/>
            <person name="Mayer K.F."/>
            <person name="Olsen O.A."/>
        </authorList>
    </citation>
    <scope>NUCLEOTIDE SEQUENCE [LARGE SCALE GENOMIC DNA]</scope>
    <source>
        <strain evidence="2">cv. AL8/78</strain>
    </source>
</reference>
<sequence>MIDSANWNSRRLQVCPSPRFSEFSFLCIIHKRIQQSFCSVLIRESLAENKRQNARRVEHEGVNLIYAGRLCPGNLADIISIISR</sequence>
<organism evidence="1 2">
    <name type="scientific">Aegilops tauschii subsp. strangulata</name>
    <name type="common">Goatgrass</name>
    <dbReference type="NCBI Taxonomy" id="200361"/>
    <lineage>
        <taxon>Eukaryota</taxon>
        <taxon>Viridiplantae</taxon>
        <taxon>Streptophyta</taxon>
        <taxon>Embryophyta</taxon>
        <taxon>Tracheophyta</taxon>
        <taxon>Spermatophyta</taxon>
        <taxon>Magnoliopsida</taxon>
        <taxon>Liliopsida</taxon>
        <taxon>Poales</taxon>
        <taxon>Poaceae</taxon>
        <taxon>BOP clade</taxon>
        <taxon>Pooideae</taxon>
        <taxon>Triticodae</taxon>
        <taxon>Triticeae</taxon>
        <taxon>Triticinae</taxon>
        <taxon>Aegilops</taxon>
    </lineage>
</organism>
<dbReference type="Gramene" id="AET4Gv20150500.8">
    <property type="protein sequence ID" value="AET4Gv20150500.8"/>
    <property type="gene ID" value="AET4Gv20150500"/>
</dbReference>
<proteinExistence type="predicted"/>